<sequence>MQKESREFEEDEKDYEPEPHVHIVSNKKNQENSSSYVEARSKVKQINTNQKQSLKAFLKWSPLKLLIHKSLHQKDQIPPRERTIIKSTAPSRPPEDFVYPITGQIFNDPVTLETG</sequence>
<evidence type="ECO:0000256" key="1">
    <source>
        <dbReference type="SAM" id="MobiDB-lite"/>
    </source>
</evidence>
<dbReference type="OrthoDB" id="10064100at2759"/>
<keyword evidence="4" id="KW-1185">Reference proteome</keyword>
<comment type="caution">
    <text evidence="3">The sequence shown here is derived from an EMBL/GenBank/DDBJ whole genome shotgun (WGS) entry which is preliminary data.</text>
</comment>
<proteinExistence type="predicted"/>
<name>A0A9J5YPE5_SOLCO</name>
<dbReference type="EMBL" id="JACXVP010000006">
    <property type="protein sequence ID" value="KAG5600750.1"/>
    <property type="molecule type" value="Genomic_DNA"/>
</dbReference>
<evidence type="ECO:0000313" key="4">
    <source>
        <dbReference type="Proteomes" id="UP000824120"/>
    </source>
</evidence>
<accession>A0A9J5YPE5</accession>
<dbReference type="InterPro" id="IPR052858">
    <property type="entry name" value="E3_ubiquitin-ligase_LIN"/>
</dbReference>
<evidence type="ECO:0000313" key="3">
    <source>
        <dbReference type="EMBL" id="KAG5600750.1"/>
    </source>
</evidence>
<dbReference type="PANTHER" id="PTHR47446">
    <property type="entry name" value="RING-TYPE E3 UBIQUITIN TRANSFERASE"/>
    <property type="match status" value="1"/>
</dbReference>
<dbReference type="GO" id="GO:0004842">
    <property type="term" value="F:ubiquitin-protein transferase activity"/>
    <property type="evidence" value="ECO:0007669"/>
    <property type="project" value="InterPro"/>
</dbReference>
<dbReference type="PROSITE" id="PS51698">
    <property type="entry name" value="U_BOX"/>
    <property type="match status" value="1"/>
</dbReference>
<reference evidence="3 4" key="1">
    <citation type="submission" date="2020-09" db="EMBL/GenBank/DDBJ databases">
        <title>De no assembly of potato wild relative species, Solanum commersonii.</title>
        <authorList>
            <person name="Cho K."/>
        </authorList>
    </citation>
    <scope>NUCLEOTIDE SEQUENCE [LARGE SCALE GENOMIC DNA]</scope>
    <source>
        <strain evidence="3">LZ3.2</strain>
        <tissue evidence="3">Leaf</tissue>
    </source>
</reference>
<feature type="domain" description="U-box" evidence="2">
    <location>
        <begin position="92"/>
        <end position="115"/>
    </location>
</feature>
<evidence type="ECO:0000259" key="2">
    <source>
        <dbReference type="PROSITE" id="PS51698"/>
    </source>
</evidence>
<organism evidence="3 4">
    <name type="scientific">Solanum commersonii</name>
    <name type="common">Commerson's wild potato</name>
    <name type="synonym">Commerson's nightshade</name>
    <dbReference type="NCBI Taxonomy" id="4109"/>
    <lineage>
        <taxon>Eukaryota</taxon>
        <taxon>Viridiplantae</taxon>
        <taxon>Streptophyta</taxon>
        <taxon>Embryophyta</taxon>
        <taxon>Tracheophyta</taxon>
        <taxon>Spermatophyta</taxon>
        <taxon>Magnoliopsida</taxon>
        <taxon>eudicotyledons</taxon>
        <taxon>Gunneridae</taxon>
        <taxon>Pentapetalae</taxon>
        <taxon>asterids</taxon>
        <taxon>lamiids</taxon>
        <taxon>Solanales</taxon>
        <taxon>Solanaceae</taxon>
        <taxon>Solanoideae</taxon>
        <taxon>Solaneae</taxon>
        <taxon>Solanum</taxon>
    </lineage>
</organism>
<feature type="region of interest" description="Disordered" evidence="1">
    <location>
        <begin position="1"/>
        <end position="35"/>
    </location>
</feature>
<dbReference type="InterPro" id="IPR003613">
    <property type="entry name" value="Ubox_domain"/>
</dbReference>
<dbReference type="AlphaFoldDB" id="A0A9J5YPE5"/>
<dbReference type="Proteomes" id="UP000824120">
    <property type="component" value="Chromosome 6"/>
</dbReference>
<dbReference type="PANTHER" id="PTHR47446:SF2">
    <property type="entry name" value="RING-TYPE E3 UBIQUITIN TRANSFERASE"/>
    <property type="match status" value="1"/>
</dbReference>
<gene>
    <name evidence="3" type="ORF">H5410_032120</name>
</gene>
<protein>
    <recommendedName>
        <fullName evidence="2">U-box domain-containing protein</fullName>
    </recommendedName>
</protein>
<dbReference type="GO" id="GO:0016567">
    <property type="term" value="P:protein ubiquitination"/>
    <property type="evidence" value="ECO:0007669"/>
    <property type="project" value="InterPro"/>
</dbReference>